<protein>
    <recommendedName>
        <fullName evidence="4">Secreted protein</fullName>
    </recommendedName>
</protein>
<feature type="chain" id="PRO_5012754479" description="Secreted protein" evidence="1">
    <location>
        <begin position="22"/>
        <end position="135"/>
    </location>
</feature>
<keyword evidence="1" id="KW-0732">Signal</keyword>
<name>A0A1V9YIR6_9STRA</name>
<organism evidence="2 3">
    <name type="scientific">Thraustotheca clavata</name>
    <dbReference type="NCBI Taxonomy" id="74557"/>
    <lineage>
        <taxon>Eukaryota</taxon>
        <taxon>Sar</taxon>
        <taxon>Stramenopiles</taxon>
        <taxon>Oomycota</taxon>
        <taxon>Saprolegniomycetes</taxon>
        <taxon>Saprolegniales</taxon>
        <taxon>Achlyaceae</taxon>
        <taxon>Thraustotheca</taxon>
    </lineage>
</organism>
<keyword evidence="3" id="KW-1185">Reference proteome</keyword>
<dbReference type="AlphaFoldDB" id="A0A1V9YIR6"/>
<accession>A0A1V9YIR6</accession>
<evidence type="ECO:0000313" key="3">
    <source>
        <dbReference type="Proteomes" id="UP000243217"/>
    </source>
</evidence>
<dbReference type="Proteomes" id="UP000243217">
    <property type="component" value="Unassembled WGS sequence"/>
</dbReference>
<dbReference type="EMBL" id="JNBS01003716">
    <property type="protein sequence ID" value="OQR85567.1"/>
    <property type="molecule type" value="Genomic_DNA"/>
</dbReference>
<sequence>MKNALLIQMVILLESIAMVSSNNADLANVTDLSGSTDVSVERFEYDEQWKLMHWLPDGNCNAFYIAPLGGPWSDGLYKVSRKDCSPGPCSTGECGGGVVCDTFHSDVKWCHSGTPCKGTMDGYSHIWYAYDRVNC</sequence>
<evidence type="ECO:0008006" key="4">
    <source>
        <dbReference type="Google" id="ProtNLM"/>
    </source>
</evidence>
<proteinExistence type="predicted"/>
<reference evidence="2 3" key="1">
    <citation type="journal article" date="2014" name="Genome Biol. Evol.">
        <title>The secreted proteins of Achlya hypogyna and Thraustotheca clavata identify the ancestral oomycete secretome and reveal gene acquisitions by horizontal gene transfer.</title>
        <authorList>
            <person name="Misner I."/>
            <person name="Blouin N."/>
            <person name="Leonard G."/>
            <person name="Richards T.A."/>
            <person name="Lane C.E."/>
        </authorList>
    </citation>
    <scope>NUCLEOTIDE SEQUENCE [LARGE SCALE GENOMIC DNA]</scope>
    <source>
        <strain evidence="2 3">ATCC 34112</strain>
    </source>
</reference>
<evidence type="ECO:0000256" key="1">
    <source>
        <dbReference type="SAM" id="SignalP"/>
    </source>
</evidence>
<feature type="signal peptide" evidence="1">
    <location>
        <begin position="1"/>
        <end position="21"/>
    </location>
</feature>
<evidence type="ECO:0000313" key="2">
    <source>
        <dbReference type="EMBL" id="OQR85567.1"/>
    </source>
</evidence>
<comment type="caution">
    <text evidence="2">The sequence shown here is derived from an EMBL/GenBank/DDBJ whole genome shotgun (WGS) entry which is preliminary data.</text>
</comment>
<gene>
    <name evidence="2" type="ORF">THRCLA_23019</name>
</gene>